<evidence type="ECO:0000313" key="2">
    <source>
        <dbReference type="Proteomes" id="UP000476820"/>
    </source>
</evidence>
<dbReference type="GO" id="GO:0032259">
    <property type="term" value="P:methylation"/>
    <property type="evidence" value="ECO:0007669"/>
    <property type="project" value="UniProtKB-KW"/>
</dbReference>
<evidence type="ECO:0000313" key="1">
    <source>
        <dbReference type="EMBL" id="NFF89235.1"/>
    </source>
</evidence>
<name>A0A6B4MC33_CLOBO</name>
<gene>
    <name evidence="1" type="ORF">FC774_15380</name>
</gene>
<accession>A0A6B4MC33</accession>
<sequence length="300" mass="35540">MKYIVKKDDKYGYRRLEPIPNEEQLKEFYNNQYYKIKSESDTGTIDRFAKLKEDDKNKKEELEWLENTEFKDFQYILQKELKNEKKILLDIGCGTGELLQYMSNTDIECIGIEPSKDASEKAKLKGINVYNCDFIDYYKDYFDKDNKVDIINLNNVLEHVANPVDLIKKCKNMLSTNGIIRIKVPNDFNKLQLEVSSNLNKDKWWISIPDHINYFDFDSLTYLLSSQGFEVLYKTTDFPMELFLLMGKDYLNDSEIGKECHNMRKQFELNTSSLIRNDIYRTFADLNLGRNIILYVRLKI</sequence>
<keyword evidence="1" id="KW-0808">Transferase</keyword>
<dbReference type="InterPro" id="IPR029063">
    <property type="entry name" value="SAM-dependent_MTases_sf"/>
</dbReference>
<protein>
    <submittedName>
        <fullName evidence="1">Class I SAM-dependent methyltransferase</fullName>
    </submittedName>
</protein>
<reference evidence="1 2" key="1">
    <citation type="submission" date="2019-04" db="EMBL/GenBank/DDBJ databases">
        <title>Genome sequencing of Clostridium botulinum Groups I-IV and Clostridium butyricum.</title>
        <authorList>
            <person name="Brunt J."/>
            <person name="Van Vliet A.H.M."/>
            <person name="Stringer S.C."/>
            <person name="Carter A.T."/>
            <person name="Peck M.W."/>
        </authorList>
    </citation>
    <scope>NUCLEOTIDE SEQUENCE [LARGE SCALE GENOMIC DNA]</scope>
    <source>
        <strain evidence="1 2">1605</strain>
    </source>
</reference>
<dbReference type="Proteomes" id="UP000476820">
    <property type="component" value="Unassembled WGS sequence"/>
</dbReference>
<dbReference type="CDD" id="cd02440">
    <property type="entry name" value="AdoMet_MTases"/>
    <property type="match status" value="1"/>
</dbReference>
<dbReference type="EMBL" id="SWOV01000057">
    <property type="protein sequence ID" value="NFF89235.1"/>
    <property type="molecule type" value="Genomic_DNA"/>
</dbReference>
<dbReference type="GO" id="GO:0008168">
    <property type="term" value="F:methyltransferase activity"/>
    <property type="evidence" value="ECO:0007669"/>
    <property type="project" value="UniProtKB-KW"/>
</dbReference>
<proteinExistence type="predicted"/>
<dbReference type="AlphaFoldDB" id="A0A6B4MC33"/>
<dbReference type="SUPFAM" id="SSF53335">
    <property type="entry name" value="S-adenosyl-L-methionine-dependent methyltransferases"/>
    <property type="match status" value="1"/>
</dbReference>
<comment type="caution">
    <text evidence="1">The sequence shown here is derived from an EMBL/GenBank/DDBJ whole genome shotgun (WGS) entry which is preliminary data.</text>
</comment>
<dbReference type="Gene3D" id="3.40.50.150">
    <property type="entry name" value="Vaccinia Virus protein VP39"/>
    <property type="match status" value="1"/>
</dbReference>
<dbReference type="Pfam" id="PF13489">
    <property type="entry name" value="Methyltransf_23"/>
    <property type="match status" value="1"/>
</dbReference>
<keyword evidence="1" id="KW-0489">Methyltransferase</keyword>
<dbReference type="RefSeq" id="WP_061302063.1">
    <property type="nucleotide sequence ID" value="NZ_LFPA01000129.1"/>
</dbReference>
<organism evidence="1 2">
    <name type="scientific">Clostridium botulinum</name>
    <dbReference type="NCBI Taxonomy" id="1491"/>
    <lineage>
        <taxon>Bacteria</taxon>
        <taxon>Bacillati</taxon>
        <taxon>Bacillota</taxon>
        <taxon>Clostridia</taxon>
        <taxon>Eubacteriales</taxon>
        <taxon>Clostridiaceae</taxon>
        <taxon>Clostridium</taxon>
    </lineage>
</organism>
<dbReference type="PANTHER" id="PTHR43861">
    <property type="entry name" value="TRANS-ACONITATE 2-METHYLTRANSFERASE-RELATED"/>
    <property type="match status" value="1"/>
</dbReference>